<reference evidence="2 3" key="1">
    <citation type="journal article" date="2020" name="ISME J.">
        <title>Comparative genomics reveals insights into cyanobacterial evolution and habitat adaptation.</title>
        <authorList>
            <person name="Chen M.Y."/>
            <person name="Teng W.K."/>
            <person name="Zhao L."/>
            <person name="Hu C.X."/>
            <person name="Zhou Y.K."/>
            <person name="Han B.P."/>
            <person name="Song L.R."/>
            <person name="Shu W.S."/>
        </authorList>
    </citation>
    <scope>NUCLEOTIDE SEQUENCE [LARGE SCALE GENOMIC DNA]</scope>
    <source>
        <strain evidence="2 3">FACHB-119</strain>
    </source>
</reference>
<dbReference type="InterPro" id="IPR010987">
    <property type="entry name" value="Glutathione-S-Trfase_C-like"/>
</dbReference>
<dbReference type="InterPro" id="IPR040079">
    <property type="entry name" value="Glutathione_S-Trfase"/>
</dbReference>
<feature type="domain" description="GST C-terminal" evidence="1">
    <location>
        <begin position="179"/>
        <end position="303"/>
    </location>
</feature>
<dbReference type="Proteomes" id="UP000661112">
    <property type="component" value="Unassembled WGS sequence"/>
</dbReference>
<accession>A0ABR8DDT3</accession>
<dbReference type="SFLD" id="SFLDS00019">
    <property type="entry name" value="Glutathione_Transferase_(cytos"/>
    <property type="match status" value="1"/>
</dbReference>
<comment type="caution">
    <text evidence="2">The sequence shown here is derived from an EMBL/GenBank/DDBJ whole genome shotgun (WGS) entry which is preliminary data.</text>
</comment>
<dbReference type="PIRSF" id="PIRSF015753">
    <property type="entry name" value="GST"/>
    <property type="match status" value="1"/>
</dbReference>
<dbReference type="PANTHER" id="PTHR32419">
    <property type="entry name" value="GLUTATHIONYL-HYDROQUINONE REDUCTASE"/>
    <property type="match status" value="1"/>
</dbReference>
<dbReference type="Gene3D" id="1.20.1050.10">
    <property type="match status" value="1"/>
</dbReference>
<dbReference type="Gene3D" id="3.40.30.10">
    <property type="entry name" value="Glutaredoxin"/>
    <property type="match status" value="1"/>
</dbReference>
<proteinExistence type="predicted"/>
<dbReference type="PROSITE" id="PS50405">
    <property type="entry name" value="GST_CTER"/>
    <property type="match status" value="1"/>
</dbReference>
<evidence type="ECO:0000313" key="2">
    <source>
        <dbReference type="EMBL" id="MBD2504276.1"/>
    </source>
</evidence>
<dbReference type="CDD" id="cd03190">
    <property type="entry name" value="GST_C_Omega_like"/>
    <property type="match status" value="1"/>
</dbReference>
<evidence type="ECO:0000313" key="3">
    <source>
        <dbReference type="Proteomes" id="UP000661112"/>
    </source>
</evidence>
<keyword evidence="3" id="KW-1185">Reference proteome</keyword>
<dbReference type="Pfam" id="PF13409">
    <property type="entry name" value="GST_N_2"/>
    <property type="match status" value="1"/>
</dbReference>
<dbReference type="SFLD" id="SFLDG01148">
    <property type="entry name" value="Xi_(cytGST)"/>
    <property type="match status" value="1"/>
</dbReference>
<dbReference type="EMBL" id="JACJSG010000047">
    <property type="protein sequence ID" value="MBD2504276.1"/>
    <property type="molecule type" value="Genomic_DNA"/>
</dbReference>
<dbReference type="InterPro" id="IPR047047">
    <property type="entry name" value="GST_Omega-like_C"/>
</dbReference>
<organism evidence="2 3">
    <name type="scientific">Anabaena azotica FACHB-119</name>
    <dbReference type="NCBI Taxonomy" id="947527"/>
    <lineage>
        <taxon>Bacteria</taxon>
        <taxon>Bacillati</taxon>
        <taxon>Cyanobacteriota</taxon>
        <taxon>Cyanophyceae</taxon>
        <taxon>Nostocales</taxon>
        <taxon>Nostocaceae</taxon>
        <taxon>Anabaena</taxon>
        <taxon>Anabaena azotica</taxon>
    </lineage>
</organism>
<protein>
    <submittedName>
        <fullName evidence="2">Glutathione S-transferase family protein</fullName>
    </submittedName>
</protein>
<name>A0ABR8DDT3_9NOST</name>
<dbReference type="SUPFAM" id="SSF47616">
    <property type="entry name" value="GST C-terminal domain-like"/>
    <property type="match status" value="1"/>
</dbReference>
<dbReference type="InterPro" id="IPR004045">
    <property type="entry name" value="Glutathione_S-Trfase_N"/>
</dbReference>
<gene>
    <name evidence="2" type="ORF">H6G83_27310</name>
</gene>
<dbReference type="InterPro" id="IPR036249">
    <property type="entry name" value="Thioredoxin-like_sf"/>
</dbReference>
<dbReference type="Pfam" id="PF13410">
    <property type="entry name" value="GST_C_2"/>
    <property type="match status" value="1"/>
</dbReference>
<dbReference type="SFLD" id="SFLDG01206">
    <property type="entry name" value="Xi.1"/>
    <property type="match status" value="1"/>
</dbReference>
<dbReference type="SUPFAM" id="SSF52833">
    <property type="entry name" value="Thioredoxin-like"/>
    <property type="match status" value="1"/>
</dbReference>
<sequence>MKTQKKGKSLPPKLIISLGKFVWTTMWQIMMSQIAPRNQTGEYIRPSSQFRNFVKTGEDSRYQPAAGRYTLYVGLGCPWAHRTLVVRALKGLEDTISVSIVAPSASSGGWVFKTPEEGCQTLPELYALAEPGYTGRSTVPVLWDKQTKTIVNNESADIIVMLNSEFNEFASNPSLNLYPEELKEKIDWWNEKIYANVNNGVYRCGFAQTQEAYHKACDELFTTLDEIDTVLANSRYLCGDSITLADVRLFTTLFRFDIVYYSLFKCNRRRIQDYENLGAYLRDLYQLKDVASTCDLESIKQDYYGNLFPLNPGGIIPSGPDMAYLLKASDRHNISKL</sequence>
<dbReference type="InterPro" id="IPR016639">
    <property type="entry name" value="GST_Omega/GSH"/>
</dbReference>
<dbReference type="InterPro" id="IPR036282">
    <property type="entry name" value="Glutathione-S-Trfase_C_sf"/>
</dbReference>
<evidence type="ECO:0000259" key="1">
    <source>
        <dbReference type="PROSITE" id="PS50405"/>
    </source>
</evidence>
<dbReference type="RefSeq" id="WP_190477905.1">
    <property type="nucleotide sequence ID" value="NZ_JACJSG010000047.1"/>
</dbReference>
<dbReference type="PANTHER" id="PTHR32419:SF6">
    <property type="entry name" value="GLUTATHIONE S-TRANSFERASE OMEGA-LIKE 1-RELATED"/>
    <property type="match status" value="1"/>
</dbReference>